<accession>A0A0E9VPB6</accession>
<evidence type="ECO:0000313" key="1">
    <source>
        <dbReference type="EMBL" id="JAH79902.1"/>
    </source>
</evidence>
<organism evidence="1">
    <name type="scientific">Anguilla anguilla</name>
    <name type="common">European freshwater eel</name>
    <name type="synonym">Muraena anguilla</name>
    <dbReference type="NCBI Taxonomy" id="7936"/>
    <lineage>
        <taxon>Eukaryota</taxon>
        <taxon>Metazoa</taxon>
        <taxon>Chordata</taxon>
        <taxon>Craniata</taxon>
        <taxon>Vertebrata</taxon>
        <taxon>Euteleostomi</taxon>
        <taxon>Actinopterygii</taxon>
        <taxon>Neopterygii</taxon>
        <taxon>Teleostei</taxon>
        <taxon>Anguilliformes</taxon>
        <taxon>Anguillidae</taxon>
        <taxon>Anguilla</taxon>
    </lineage>
</organism>
<name>A0A0E9VPB6_ANGAN</name>
<dbReference type="EMBL" id="GBXM01028675">
    <property type="protein sequence ID" value="JAH79902.1"/>
    <property type="molecule type" value="Transcribed_RNA"/>
</dbReference>
<protein>
    <submittedName>
        <fullName evidence="1">Uncharacterized protein</fullName>
    </submittedName>
</protein>
<sequence>MIKDTIGFLRTGAATGGLYQDKWTRLRLSNTQNTTRLKG</sequence>
<proteinExistence type="predicted"/>
<reference evidence="1" key="2">
    <citation type="journal article" date="2015" name="Fish Shellfish Immunol.">
        <title>Early steps in the European eel (Anguilla anguilla)-Vibrio vulnificus interaction in the gills: Role of the RtxA13 toxin.</title>
        <authorList>
            <person name="Callol A."/>
            <person name="Pajuelo D."/>
            <person name="Ebbesson L."/>
            <person name="Teles M."/>
            <person name="MacKenzie S."/>
            <person name="Amaro C."/>
        </authorList>
    </citation>
    <scope>NUCLEOTIDE SEQUENCE</scope>
</reference>
<dbReference type="AlphaFoldDB" id="A0A0E9VPB6"/>
<reference evidence="1" key="1">
    <citation type="submission" date="2014-11" db="EMBL/GenBank/DDBJ databases">
        <authorList>
            <person name="Amaro Gonzalez C."/>
        </authorList>
    </citation>
    <scope>NUCLEOTIDE SEQUENCE</scope>
</reference>